<dbReference type="STRING" id="429701.A0A2G9GHE8"/>
<evidence type="ECO:0000313" key="3">
    <source>
        <dbReference type="Proteomes" id="UP000231279"/>
    </source>
</evidence>
<feature type="transmembrane region" description="Helical" evidence="1">
    <location>
        <begin position="117"/>
        <end position="141"/>
    </location>
</feature>
<proteinExistence type="predicted"/>
<organism evidence="2 3">
    <name type="scientific">Handroanthus impetiginosus</name>
    <dbReference type="NCBI Taxonomy" id="429701"/>
    <lineage>
        <taxon>Eukaryota</taxon>
        <taxon>Viridiplantae</taxon>
        <taxon>Streptophyta</taxon>
        <taxon>Embryophyta</taxon>
        <taxon>Tracheophyta</taxon>
        <taxon>Spermatophyta</taxon>
        <taxon>Magnoliopsida</taxon>
        <taxon>eudicotyledons</taxon>
        <taxon>Gunneridae</taxon>
        <taxon>Pentapetalae</taxon>
        <taxon>asterids</taxon>
        <taxon>lamiids</taxon>
        <taxon>Lamiales</taxon>
        <taxon>Bignoniaceae</taxon>
        <taxon>Crescentiina</taxon>
        <taxon>Tabebuia alliance</taxon>
        <taxon>Handroanthus</taxon>
    </lineage>
</organism>
<dbReference type="AlphaFoldDB" id="A0A2G9GHE8"/>
<feature type="transmembrane region" description="Helical" evidence="1">
    <location>
        <begin position="70"/>
        <end position="92"/>
    </location>
</feature>
<feature type="transmembrane region" description="Helical" evidence="1">
    <location>
        <begin position="161"/>
        <end position="184"/>
    </location>
</feature>
<sequence>MSQNSVSRHKLISATSIHIMALDGTLSVNSLFTFASFIGIALNPADPNNSLVTGTACAASSAAGKHFLEFHVYSFSSFLFSSLIASCLKLAIKSDDKKGWIHGSREMHSGGRVNLRLLRAGILASAAGSLFGCAFLTAALVELVQIKLGTLACWGWYTLAAVTPLVVLVPFALLIYICLLIYAFTR</sequence>
<keyword evidence="3" id="KW-1185">Reference proteome</keyword>
<accession>A0A2G9GHE8</accession>
<comment type="caution">
    <text evidence="2">The sequence shown here is derived from an EMBL/GenBank/DDBJ whole genome shotgun (WGS) entry which is preliminary data.</text>
</comment>
<feature type="transmembrane region" description="Helical" evidence="1">
    <location>
        <begin position="21"/>
        <end position="42"/>
    </location>
</feature>
<evidence type="ECO:0000256" key="1">
    <source>
        <dbReference type="SAM" id="Phobius"/>
    </source>
</evidence>
<keyword evidence="1" id="KW-1133">Transmembrane helix</keyword>
<keyword evidence="1" id="KW-0472">Membrane</keyword>
<dbReference type="PANTHER" id="PTHR33430:SF14">
    <property type="entry name" value="MATERNAL EFFECT EMBRYO ARREST 60"/>
    <property type="match status" value="1"/>
</dbReference>
<dbReference type="PANTHER" id="PTHR33430">
    <property type="entry name" value="MATERNAL EFFECT EMBRYO ARREST PROTEIN"/>
    <property type="match status" value="1"/>
</dbReference>
<evidence type="ECO:0000313" key="2">
    <source>
        <dbReference type="EMBL" id="PIN04708.1"/>
    </source>
</evidence>
<protein>
    <recommendedName>
        <fullName evidence="4">Maternal effect embryo arrest 60</fullName>
    </recommendedName>
</protein>
<keyword evidence="1" id="KW-0812">Transmembrane</keyword>
<evidence type="ECO:0008006" key="4">
    <source>
        <dbReference type="Google" id="ProtNLM"/>
    </source>
</evidence>
<name>A0A2G9GHE8_9LAMI</name>
<gene>
    <name evidence="2" type="ORF">CDL12_22760</name>
</gene>
<dbReference type="Proteomes" id="UP000231279">
    <property type="component" value="Unassembled WGS sequence"/>
</dbReference>
<reference evidence="3" key="1">
    <citation type="journal article" date="2018" name="Gigascience">
        <title>Genome assembly of the Pink Ipe (Handroanthus impetiginosus, Bignoniaceae), a highly valued, ecologically keystone Neotropical timber forest tree.</title>
        <authorList>
            <person name="Silva-Junior O.B."/>
            <person name="Grattapaglia D."/>
            <person name="Novaes E."/>
            <person name="Collevatti R.G."/>
        </authorList>
    </citation>
    <scope>NUCLEOTIDE SEQUENCE [LARGE SCALE GENOMIC DNA]</scope>
    <source>
        <strain evidence="3">cv. UFG-1</strain>
    </source>
</reference>
<dbReference type="OrthoDB" id="666653at2759"/>
<dbReference type="EMBL" id="NKXS01005035">
    <property type="protein sequence ID" value="PIN04708.1"/>
    <property type="molecule type" value="Genomic_DNA"/>
</dbReference>